<name>A0ABU1BLQ7_9BURK</name>
<evidence type="ECO:0000256" key="1">
    <source>
        <dbReference type="SAM" id="MobiDB-lite"/>
    </source>
</evidence>
<gene>
    <name evidence="3" type="ORF">Q8A64_01535</name>
</gene>
<dbReference type="InterPro" id="IPR036513">
    <property type="entry name" value="STAS_dom_sf"/>
</dbReference>
<protein>
    <recommendedName>
        <fullName evidence="2">STAS domain-containing protein</fullName>
    </recommendedName>
</protein>
<keyword evidence="4" id="KW-1185">Reference proteome</keyword>
<evidence type="ECO:0000313" key="3">
    <source>
        <dbReference type="EMBL" id="MDQ9169084.1"/>
    </source>
</evidence>
<evidence type="ECO:0000259" key="2">
    <source>
        <dbReference type="PROSITE" id="PS50801"/>
    </source>
</evidence>
<proteinExistence type="predicted"/>
<feature type="region of interest" description="Disordered" evidence="1">
    <location>
        <begin position="1"/>
        <end position="56"/>
    </location>
</feature>
<dbReference type="SUPFAM" id="SSF52091">
    <property type="entry name" value="SpoIIaa-like"/>
    <property type="match status" value="2"/>
</dbReference>
<comment type="caution">
    <text evidence="3">The sequence shown here is derived from an EMBL/GenBank/DDBJ whole genome shotgun (WGS) entry which is preliminary data.</text>
</comment>
<accession>A0ABU1BLQ7</accession>
<dbReference type="PROSITE" id="PS50801">
    <property type="entry name" value="STAS"/>
    <property type="match status" value="1"/>
</dbReference>
<dbReference type="RefSeq" id="WP_338434904.1">
    <property type="nucleotide sequence ID" value="NZ_JAUYVH010000001.1"/>
</dbReference>
<feature type="compositionally biased region" description="Low complexity" evidence="1">
    <location>
        <begin position="85"/>
        <end position="94"/>
    </location>
</feature>
<feature type="region of interest" description="Disordered" evidence="1">
    <location>
        <begin position="85"/>
        <end position="111"/>
    </location>
</feature>
<feature type="domain" description="STAS" evidence="2">
    <location>
        <begin position="224"/>
        <end position="313"/>
    </location>
</feature>
<feature type="compositionally biased region" description="Low complexity" evidence="1">
    <location>
        <begin position="46"/>
        <end position="56"/>
    </location>
</feature>
<dbReference type="Gene3D" id="3.30.750.24">
    <property type="entry name" value="STAS domain"/>
    <property type="match status" value="1"/>
</dbReference>
<dbReference type="InterPro" id="IPR002645">
    <property type="entry name" value="STAS_dom"/>
</dbReference>
<organism evidence="3 4">
    <name type="scientific">Keguizhuia sedimenti</name>
    <dbReference type="NCBI Taxonomy" id="3064264"/>
    <lineage>
        <taxon>Bacteria</taxon>
        <taxon>Pseudomonadati</taxon>
        <taxon>Pseudomonadota</taxon>
        <taxon>Betaproteobacteria</taxon>
        <taxon>Burkholderiales</taxon>
        <taxon>Oxalobacteraceae</taxon>
        <taxon>Keguizhuia</taxon>
    </lineage>
</organism>
<evidence type="ECO:0000313" key="4">
    <source>
        <dbReference type="Proteomes" id="UP001225596"/>
    </source>
</evidence>
<feature type="compositionally biased region" description="Basic and acidic residues" evidence="1">
    <location>
        <begin position="8"/>
        <end position="31"/>
    </location>
</feature>
<sequence length="470" mass="51622">MAIFGLFGKKDNQPAPVEKDTSRAKRKEGDAKANAGNADPERLKQAQRNAARANATARKIDAIESEMSSEFRPSVMVANPDTLPLTTPTNTFPNQKQSVEKNDSPTTMTAPSALPTMAVTTEFLLGEEGKTIFIEVGTSETEQVIEEASILFANEQNAMAEQLLAEAVHDEKLNKTTKMAWWMLFDLYQITGKQQQFESLSIEYANRFETSPPTWIDSAQSEAETAPAQRKGAVPAVAFSGKLDGSIIKMLERMQKFGESSNVLRLEFTKITDVDPVGCGLLLRSLQKLQKSGHDLILVGAAELVAKIRSILEVGRRDETEAPWLLMLELMRLLNQEKEFEEASIDYCITFEVSPPAFVAPQNKITTAADEGGAVDALSDSFLMPNTVDGKTDQLIASIGKFAASHNQVLLDCKRLTRVDFTAAGQLLSNLAPLCSSGKTIEMHNVNYLIYALFNVMGLKEIAQIVPRKL</sequence>
<reference evidence="3 4" key="1">
    <citation type="submission" date="2023-08" db="EMBL/GenBank/DDBJ databases">
        <title>Oxalobacteraceae gen .nov., isolated from river sludge outside the plant.</title>
        <authorList>
            <person name="Zhao S.Y."/>
        </authorList>
    </citation>
    <scope>NUCLEOTIDE SEQUENCE [LARGE SCALE GENOMIC DNA]</scope>
    <source>
        <strain evidence="3 4">R-40</strain>
    </source>
</reference>
<dbReference type="EMBL" id="JAUYVH010000001">
    <property type="protein sequence ID" value="MDQ9169084.1"/>
    <property type="molecule type" value="Genomic_DNA"/>
</dbReference>
<dbReference type="Proteomes" id="UP001225596">
    <property type="component" value="Unassembled WGS sequence"/>
</dbReference>